<sequence>MKNKILKYGIAMIWIGGLIGCSDFLETEPKGVLSEENLVTPENVDGFVTATYAALGNDHYDRPFSLWPFGNVRSDDAYKGGSGTNDIQAFHFYEISSNIRSDFSELDGLWYNCYVGISRANKAINALEQLDEADYSAKQSRLGEMYFIRGHFYFMLKILFRQVPYVTEQTPIEQYGEVSNTDLSDQELWEAIASNFEYAATHLPVSQSQQGRVNKAAAYAYLAKTRLYQAYEQDDNYNIANINQEALQKVLDATDQVMGTYSLEADFAYNFLPGSYENGPESIFAIQYSDNDGTLYGRLNYGDVLSVPQGVGCCDFHKPSQNLVNAYKTSADGLPMFDTYNDTDLDYNQLNSFTVDPRLYHTVAIPGLPYKYNEDYIYEENWNRSPNTYGYYASLKENVSPDCDCFVNIDPFYGNSKNRIVIRYADVLLMRAEAYIELGQAAQALPLINEVRTRAASSTTLTGGYTSNNAISTYQDGVNCTWTEEYARQALRWERRLEFAMEGSRFFDLVRWGTAETTLNAFYASEKTKIAYYADANFDAHIEEYCPIPLAQINFSQGLYQQNNGY</sequence>
<dbReference type="Proteomes" id="UP000199138">
    <property type="component" value="Unassembled WGS sequence"/>
</dbReference>
<dbReference type="OrthoDB" id="5694214at2"/>
<feature type="domain" description="RagB/SusD" evidence="6">
    <location>
        <begin position="280"/>
        <end position="566"/>
    </location>
</feature>
<dbReference type="AlphaFoldDB" id="A0A1I7H6H6"/>
<dbReference type="Gene3D" id="1.25.40.390">
    <property type="match status" value="1"/>
</dbReference>
<evidence type="ECO:0000256" key="2">
    <source>
        <dbReference type="ARBA" id="ARBA00006275"/>
    </source>
</evidence>
<evidence type="ECO:0000256" key="1">
    <source>
        <dbReference type="ARBA" id="ARBA00004442"/>
    </source>
</evidence>
<evidence type="ECO:0000259" key="7">
    <source>
        <dbReference type="Pfam" id="PF14322"/>
    </source>
</evidence>
<evidence type="ECO:0000313" key="9">
    <source>
        <dbReference type="Proteomes" id="UP000199138"/>
    </source>
</evidence>
<feature type="domain" description="SusD-like N-terminal" evidence="7">
    <location>
        <begin position="82"/>
        <end position="225"/>
    </location>
</feature>
<dbReference type="RefSeq" id="WP_093025189.1">
    <property type="nucleotide sequence ID" value="NZ_FPBK01000007.1"/>
</dbReference>
<gene>
    <name evidence="8" type="ORF">SAMN05216480_107129</name>
</gene>
<evidence type="ECO:0000313" key="8">
    <source>
        <dbReference type="EMBL" id="SFU56301.1"/>
    </source>
</evidence>
<dbReference type="PROSITE" id="PS51257">
    <property type="entry name" value="PROKAR_LIPOPROTEIN"/>
    <property type="match status" value="1"/>
</dbReference>
<keyword evidence="3" id="KW-0732">Signal</keyword>
<dbReference type="STRING" id="1224947.SAMN05216480_107129"/>
<accession>A0A1I7H6H6</accession>
<dbReference type="InterPro" id="IPR011990">
    <property type="entry name" value="TPR-like_helical_dom_sf"/>
</dbReference>
<dbReference type="InterPro" id="IPR033985">
    <property type="entry name" value="SusD-like_N"/>
</dbReference>
<dbReference type="GO" id="GO:0009279">
    <property type="term" value="C:cell outer membrane"/>
    <property type="evidence" value="ECO:0007669"/>
    <property type="project" value="UniProtKB-SubCell"/>
</dbReference>
<protein>
    <submittedName>
        <fullName evidence="8">Starch-binding associating with outer membrane</fullName>
    </submittedName>
</protein>
<proteinExistence type="inferred from homology"/>
<dbReference type="Pfam" id="PF14322">
    <property type="entry name" value="SusD-like_3"/>
    <property type="match status" value="1"/>
</dbReference>
<evidence type="ECO:0000259" key="6">
    <source>
        <dbReference type="Pfam" id="PF07980"/>
    </source>
</evidence>
<keyword evidence="9" id="KW-1185">Reference proteome</keyword>
<comment type="subcellular location">
    <subcellularLocation>
        <location evidence="1">Cell outer membrane</location>
    </subcellularLocation>
</comment>
<dbReference type="InterPro" id="IPR012944">
    <property type="entry name" value="SusD_RagB_dom"/>
</dbReference>
<name>A0A1I7H6H6_9FLAO</name>
<evidence type="ECO:0000256" key="3">
    <source>
        <dbReference type="ARBA" id="ARBA00022729"/>
    </source>
</evidence>
<reference evidence="8 9" key="1">
    <citation type="submission" date="2016-10" db="EMBL/GenBank/DDBJ databases">
        <authorList>
            <person name="de Groot N.N."/>
        </authorList>
    </citation>
    <scope>NUCLEOTIDE SEQUENCE [LARGE SCALE GENOMIC DNA]</scope>
    <source>
        <strain evidence="8 9">CGMCC 1.12333</strain>
    </source>
</reference>
<dbReference type="SUPFAM" id="SSF48452">
    <property type="entry name" value="TPR-like"/>
    <property type="match status" value="1"/>
</dbReference>
<evidence type="ECO:0000256" key="5">
    <source>
        <dbReference type="ARBA" id="ARBA00023237"/>
    </source>
</evidence>
<keyword evidence="4" id="KW-0472">Membrane</keyword>
<evidence type="ECO:0000256" key="4">
    <source>
        <dbReference type="ARBA" id="ARBA00023136"/>
    </source>
</evidence>
<dbReference type="Pfam" id="PF07980">
    <property type="entry name" value="SusD_RagB"/>
    <property type="match status" value="1"/>
</dbReference>
<dbReference type="EMBL" id="FPBK01000007">
    <property type="protein sequence ID" value="SFU56301.1"/>
    <property type="molecule type" value="Genomic_DNA"/>
</dbReference>
<keyword evidence="5" id="KW-0998">Cell outer membrane</keyword>
<comment type="similarity">
    <text evidence="2">Belongs to the SusD family.</text>
</comment>
<organism evidence="8 9">
    <name type="scientific">Pustulibacterium marinum</name>
    <dbReference type="NCBI Taxonomy" id="1224947"/>
    <lineage>
        <taxon>Bacteria</taxon>
        <taxon>Pseudomonadati</taxon>
        <taxon>Bacteroidota</taxon>
        <taxon>Flavobacteriia</taxon>
        <taxon>Flavobacteriales</taxon>
        <taxon>Flavobacteriaceae</taxon>
        <taxon>Pustulibacterium</taxon>
    </lineage>
</organism>